<sequence length="545" mass="58760">MSSPFVQTRSGPLCGTQAENGCLAFLGIPYAEPPVGDLRFRPPRPVRPWTAPREATRFGAAAVQVYMPEMGPPVDFYDVPPEGPVTVVGDEDCLTLNVWTPALDGGLRPVYVWIHGGANHLESSRLPIYHGDALCRLGDIVVVSLNYRLGAFGFMDVEPILGPEYRGAFNNGLRDQFLALHWIRDNIAAFGGDPENITLGGESAGGMDVSWHLVSGRLRGMIRRAVVMSDVIGPAGIGGDGPAYRHDPQTVRAISLDVMTRAGIDTAAALTGLSGHDLCARIGAIPCGEELFGLDGQFYPGLDGETWAQEPLAAVSAGALDGIDLMIGYTNYEAGLWLSWNPELLERNPAWIAERFGFLSDKTQAAAVAAYAQFFPTEPPGVQAMHLISDCGFTLPVTWFAERAAARGAKVWMYRFDLEVDETRKAMHAADLPFFFARPHEACSEELIGPASGPDAVALRDRLCAEMAGALLAFIRDGSPAAPCLPDWPRFDPADRATMIFDPVESHVTCKPLGARQDFWNETLGTTFVGRNAAPCAGAQKESNA</sequence>
<dbReference type="EMBL" id="SWJZ01000022">
    <property type="protein sequence ID" value="TKD21921.1"/>
    <property type="molecule type" value="Genomic_DNA"/>
</dbReference>
<dbReference type="Pfam" id="PF00135">
    <property type="entry name" value="COesterase"/>
    <property type="match status" value="1"/>
</dbReference>
<reference evidence="5 6" key="1">
    <citation type="submission" date="2019-04" db="EMBL/GenBank/DDBJ databases">
        <title>Draft Whole-Genome sequence of the purple photosynthetic bacterium Rhodobacter capsulatus SP108 with an indigenous class A beta-lactamase.</title>
        <authorList>
            <person name="Robertson S."/>
            <person name="Meyer T.E."/>
            <person name="Kyndt J.A."/>
        </authorList>
    </citation>
    <scope>NUCLEOTIDE SEQUENCE [LARGE SCALE GENOMIC DNA]</scope>
    <source>
        <strain evidence="5 6">SP108</strain>
    </source>
</reference>
<accession>A0A4U1JRY8</accession>
<dbReference type="OrthoDB" id="9775851at2"/>
<dbReference type="Proteomes" id="UP000310597">
    <property type="component" value="Unassembled WGS sequence"/>
</dbReference>
<gene>
    <name evidence="5" type="ORF">FBT96_07110</name>
</gene>
<evidence type="ECO:0000256" key="2">
    <source>
        <dbReference type="ARBA" id="ARBA00022801"/>
    </source>
</evidence>
<evidence type="ECO:0000259" key="4">
    <source>
        <dbReference type="Pfam" id="PF00135"/>
    </source>
</evidence>
<dbReference type="AlphaFoldDB" id="A0A4U1JRY8"/>
<comment type="similarity">
    <text evidence="1 3">Belongs to the type-B carboxylesterase/lipase family.</text>
</comment>
<evidence type="ECO:0000313" key="6">
    <source>
        <dbReference type="Proteomes" id="UP000310597"/>
    </source>
</evidence>
<dbReference type="InterPro" id="IPR019826">
    <property type="entry name" value="Carboxylesterase_B_AS"/>
</dbReference>
<comment type="caution">
    <text evidence="5">The sequence shown here is derived from an EMBL/GenBank/DDBJ whole genome shotgun (WGS) entry which is preliminary data.</text>
</comment>
<feature type="domain" description="Carboxylesterase type B" evidence="4">
    <location>
        <begin position="3"/>
        <end position="519"/>
    </location>
</feature>
<dbReference type="SUPFAM" id="SSF53474">
    <property type="entry name" value="alpha/beta-Hydrolases"/>
    <property type="match status" value="1"/>
</dbReference>
<evidence type="ECO:0000256" key="3">
    <source>
        <dbReference type="RuleBase" id="RU361235"/>
    </source>
</evidence>
<organism evidence="5 6">
    <name type="scientific">Rhodobacter capsulatus</name>
    <name type="common">Rhodopseudomonas capsulata</name>
    <dbReference type="NCBI Taxonomy" id="1061"/>
    <lineage>
        <taxon>Bacteria</taxon>
        <taxon>Pseudomonadati</taxon>
        <taxon>Pseudomonadota</taxon>
        <taxon>Alphaproteobacteria</taxon>
        <taxon>Rhodobacterales</taxon>
        <taxon>Rhodobacter group</taxon>
        <taxon>Rhodobacter</taxon>
    </lineage>
</organism>
<evidence type="ECO:0000313" key="5">
    <source>
        <dbReference type="EMBL" id="TKD21921.1"/>
    </source>
</evidence>
<dbReference type="PROSITE" id="PS00122">
    <property type="entry name" value="CARBOXYLESTERASE_B_1"/>
    <property type="match status" value="1"/>
</dbReference>
<dbReference type="RefSeq" id="WP_136905619.1">
    <property type="nucleotide sequence ID" value="NZ_SWJZ01000022.1"/>
</dbReference>
<dbReference type="PANTHER" id="PTHR11559">
    <property type="entry name" value="CARBOXYLESTERASE"/>
    <property type="match status" value="1"/>
</dbReference>
<dbReference type="InterPro" id="IPR002018">
    <property type="entry name" value="CarbesteraseB"/>
</dbReference>
<dbReference type="EC" id="3.1.1.-" evidence="3"/>
<dbReference type="PROSITE" id="PS00941">
    <property type="entry name" value="CARBOXYLESTERASE_B_2"/>
    <property type="match status" value="1"/>
</dbReference>
<dbReference type="InterPro" id="IPR029058">
    <property type="entry name" value="AB_hydrolase_fold"/>
</dbReference>
<proteinExistence type="inferred from homology"/>
<evidence type="ECO:0000256" key="1">
    <source>
        <dbReference type="ARBA" id="ARBA00005964"/>
    </source>
</evidence>
<protein>
    <recommendedName>
        <fullName evidence="3">Carboxylic ester hydrolase</fullName>
        <ecNumber evidence="3">3.1.1.-</ecNumber>
    </recommendedName>
</protein>
<dbReference type="GO" id="GO:0016787">
    <property type="term" value="F:hydrolase activity"/>
    <property type="evidence" value="ECO:0007669"/>
    <property type="project" value="UniProtKB-KW"/>
</dbReference>
<keyword evidence="2 3" id="KW-0378">Hydrolase</keyword>
<dbReference type="Gene3D" id="3.40.50.1820">
    <property type="entry name" value="alpha/beta hydrolase"/>
    <property type="match status" value="1"/>
</dbReference>
<dbReference type="InterPro" id="IPR050309">
    <property type="entry name" value="Type-B_Carboxylest/Lipase"/>
</dbReference>
<dbReference type="InterPro" id="IPR019819">
    <property type="entry name" value="Carboxylesterase_B_CS"/>
</dbReference>
<name>A0A4U1JRY8_RHOCA</name>